<dbReference type="InterPro" id="IPR051465">
    <property type="entry name" value="Cell_Envelope_Struct_Comp"/>
</dbReference>
<feature type="domain" description="SLH" evidence="1">
    <location>
        <begin position="29"/>
        <end position="92"/>
    </location>
</feature>
<dbReference type="PANTHER" id="PTHR43308:SF5">
    <property type="entry name" value="S-LAYER PROTEIN _ PEPTIDOGLYCAN ENDO-BETA-N-ACETYLGLUCOSAMINIDASE"/>
    <property type="match status" value="1"/>
</dbReference>
<accession>A0A537J5G5</accession>
<dbReference type="Proteomes" id="UP000320048">
    <property type="component" value="Unassembled WGS sequence"/>
</dbReference>
<organism evidence="2 3">
    <name type="scientific">Candidatus Segetimicrobium genomatis</name>
    <dbReference type="NCBI Taxonomy" id="2569760"/>
    <lineage>
        <taxon>Bacteria</taxon>
        <taxon>Bacillati</taxon>
        <taxon>Candidatus Sysuimicrobiota</taxon>
        <taxon>Candidatus Sysuimicrobiia</taxon>
        <taxon>Candidatus Sysuimicrobiales</taxon>
        <taxon>Candidatus Segetimicrobiaceae</taxon>
        <taxon>Candidatus Segetimicrobium</taxon>
    </lineage>
</organism>
<feature type="domain" description="SLH" evidence="1">
    <location>
        <begin position="220"/>
        <end position="286"/>
    </location>
</feature>
<protein>
    <recommendedName>
        <fullName evidence="1">SLH domain-containing protein</fullName>
    </recommendedName>
</protein>
<feature type="domain" description="SLH" evidence="1">
    <location>
        <begin position="289"/>
        <end position="352"/>
    </location>
</feature>
<name>A0A537J5G5_9BACT</name>
<dbReference type="Pfam" id="PF12690">
    <property type="entry name" value="BsuPI"/>
    <property type="match status" value="1"/>
</dbReference>
<gene>
    <name evidence="2" type="ORF">E6H04_11900</name>
</gene>
<dbReference type="InterPro" id="IPR038144">
    <property type="entry name" value="IPI"/>
</dbReference>
<dbReference type="Gene3D" id="2.60.40.2360">
    <property type="entry name" value="Intracellular proteinase inhibitor BsuPI"/>
    <property type="match status" value="1"/>
</dbReference>
<reference evidence="2 3" key="1">
    <citation type="journal article" date="2019" name="Nat. Microbiol.">
        <title>Mediterranean grassland soil C-N compound turnover is dependent on rainfall and depth, and is mediated by genomically divergent microorganisms.</title>
        <authorList>
            <person name="Diamond S."/>
            <person name="Andeer P.F."/>
            <person name="Li Z."/>
            <person name="Crits-Christoph A."/>
            <person name="Burstein D."/>
            <person name="Anantharaman K."/>
            <person name="Lane K.R."/>
            <person name="Thomas B.C."/>
            <person name="Pan C."/>
            <person name="Northen T.R."/>
            <person name="Banfield J.F."/>
        </authorList>
    </citation>
    <scope>NUCLEOTIDE SEQUENCE [LARGE SCALE GENOMIC DNA]</scope>
    <source>
        <strain evidence="2">NP_7</strain>
    </source>
</reference>
<dbReference type="AlphaFoldDB" id="A0A537J5G5"/>
<dbReference type="InterPro" id="IPR020481">
    <property type="entry name" value="Intracell_prot_inh_BsuPI"/>
</dbReference>
<comment type="caution">
    <text evidence="2">The sequence shown here is derived from an EMBL/GenBank/DDBJ whole genome shotgun (WGS) entry which is preliminary data.</text>
</comment>
<evidence type="ECO:0000259" key="1">
    <source>
        <dbReference type="PROSITE" id="PS51272"/>
    </source>
</evidence>
<dbReference type="Pfam" id="PF00395">
    <property type="entry name" value="SLH"/>
    <property type="match status" value="3"/>
</dbReference>
<sequence length="420" mass="44624">MWPRRSGMTRRVTVGVALTLALFVAGVPAQGAVFSDILGDPNQRGIEKLTIAGVLVGFPDGMFRPAQPITRLAVVEALAKGLDLTGAGSIPAYKDLAEIPEAVRPAIAALLNTGAVSQQKAELKKGDVVYTLATDKAVYGTEDPVDLTLTVMNTGAGDVKFMFPTTQQFDFIVKRGDAEIAKWSLGQTFVQGGLDLILAPGKSFVYNTRWLQKDQDNHAVPVGPYEIIGISPAKDNPVTLSLQFQKGLLSSFPDNTFRPNGQVSRAEFAALVVRALGRQGEATQKASAPLSINDAADVPATLHGYVAVALDRKILAPSGDGLFRPNAPTTRGEAAGALASVMNALNKFNYVRGKLVSITQNDITVSVEAQAVQSYALTPQVAVYRNDRVAAPQDLKPNDQVLMLLTGPRGRAGYIEATGQ</sequence>
<proteinExistence type="predicted"/>
<dbReference type="EMBL" id="VBAO01000346">
    <property type="protein sequence ID" value="TMI78735.1"/>
    <property type="molecule type" value="Genomic_DNA"/>
</dbReference>
<evidence type="ECO:0000313" key="3">
    <source>
        <dbReference type="Proteomes" id="UP000320048"/>
    </source>
</evidence>
<dbReference type="InterPro" id="IPR001119">
    <property type="entry name" value="SLH_dom"/>
</dbReference>
<dbReference type="PANTHER" id="PTHR43308">
    <property type="entry name" value="OUTER MEMBRANE PROTEIN ALPHA-RELATED"/>
    <property type="match status" value="1"/>
</dbReference>
<evidence type="ECO:0000313" key="2">
    <source>
        <dbReference type="EMBL" id="TMI78735.1"/>
    </source>
</evidence>
<dbReference type="PROSITE" id="PS51272">
    <property type="entry name" value="SLH"/>
    <property type="match status" value="3"/>
</dbReference>